<dbReference type="InterPro" id="IPR018108">
    <property type="entry name" value="MCP_transmembrane"/>
</dbReference>
<comment type="catalytic activity">
    <reaction evidence="12">
        <text>ADP(in) + ATP(out) = ADP(out) + ATP(in)</text>
        <dbReference type="Rhea" id="RHEA:34999"/>
        <dbReference type="ChEBI" id="CHEBI:30616"/>
        <dbReference type="ChEBI" id="CHEBI:456216"/>
    </reaction>
    <physiologicalReaction direction="left-to-right" evidence="12">
        <dbReference type="Rhea" id="RHEA:35000"/>
    </physiologicalReaction>
</comment>
<keyword evidence="10" id="KW-0496">Mitochondrion</keyword>
<evidence type="ECO:0000256" key="1">
    <source>
        <dbReference type="ARBA" id="ARBA00004448"/>
    </source>
</evidence>
<evidence type="ECO:0000256" key="2">
    <source>
        <dbReference type="ARBA" id="ARBA00006375"/>
    </source>
</evidence>
<dbReference type="EMBL" id="CAJHNH020000941">
    <property type="protein sequence ID" value="CAG5120635.1"/>
    <property type="molecule type" value="Genomic_DNA"/>
</dbReference>
<evidence type="ECO:0000256" key="8">
    <source>
        <dbReference type="ARBA" id="ARBA00022792"/>
    </source>
</evidence>
<dbReference type="PANTHER" id="PTHR45635">
    <property type="entry name" value="ADP,ATP CARRIER PROTEIN 1-RELATED-RELATED"/>
    <property type="match status" value="1"/>
</dbReference>
<comment type="subunit">
    <text evidence="3 16">Monomer.</text>
</comment>
<evidence type="ECO:0000256" key="15">
    <source>
        <dbReference type="RuleBase" id="RU000488"/>
    </source>
</evidence>
<dbReference type="GO" id="GO:0140021">
    <property type="term" value="P:mitochondrial ADP transmembrane transport"/>
    <property type="evidence" value="ECO:0007669"/>
    <property type="project" value="InterPro"/>
</dbReference>
<accession>A0A8S3YYB8</accession>
<evidence type="ECO:0000256" key="13">
    <source>
        <dbReference type="ARBA" id="ARBA00045250"/>
    </source>
</evidence>
<evidence type="ECO:0000256" key="3">
    <source>
        <dbReference type="ARBA" id="ARBA00011245"/>
    </source>
</evidence>
<evidence type="ECO:0000256" key="7">
    <source>
        <dbReference type="ARBA" id="ARBA00022737"/>
    </source>
</evidence>
<dbReference type="GO" id="GO:0005743">
    <property type="term" value="C:mitochondrial inner membrane"/>
    <property type="evidence" value="ECO:0007669"/>
    <property type="project" value="UniProtKB-SubCell"/>
</dbReference>
<proteinExistence type="inferred from homology"/>
<evidence type="ECO:0000313" key="17">
    <source>
        <dbReference type="EMBL" id="CAG5120635.1"/>
    </source>
</evidence>
<comment type="similarity">
    <text evidence="2 15">Belongs to the mitochondrial carrier (TC 2.A.29) family.</text>
</comment>
<dbReference type="GO" id="GO:1990544">
    <property type="term" value="P:mitochondrial ATP transmembrane transport"/>
    <property type="evidence" value="ECO:0007669"/>
    <property type="project" value="InterPro"/>
</dbReference>
<dbReference type="PRINTS" id="PR00927">
    <property type="entry name" value="ADPTRNSLCASE"/>
</dbReference>
<keyword evidence="6 14" id="KW-0812">Transmembrane</keyword>
<evidence type="ECO:0000256" key="4">
    <source>
        <dbReference type="ARBA" id="ARBA00022448"/>
    </source>
</evidence>
<feature type="transmembrane region" description="Helical" evidence="16">
    <location>
        <begin position="175"/>
        <end position="193"/>
    </location>
</feature>
<dbReference type="Pfam" id="PF00153">
    <property type="entry name" value="Mito_carr"/>
    <property type="match status" value="3"/>
</dbReference>
<keyword evidence="5" id="KW-0050">Antiport</keyword>
<dbReference type="PANTHER" id="PTHR45635:SF14">
    <property type="entry name" value="ADP_ATP TRANSLOCASE"/>
    <property type="match status" value="1"/>
</dbReference>
<dbReference type="InterPro" id="IPR002113">
    <property type="entry name" value="ADT_euk_type"/>
</dbReference>
<dbReference type="InterPro" id="IPR002067">
    <property type="entry name" value="MCP"/>
</dbReference>
<organism evidence="17 18">
    <name type="scientific">Candidula unifasciata</name>
    <dbReference type="NCBI Taxonomy" id="100452"/>
    <lineage>
        <taxon>Eukaryota</taxon>
        <taxon>Metazoa</taxon>
        <taxon>Spiralia</taxon>
        <taxon>Lophotrochozoa</taxon>
        <taxon>Mollusca</taxon>
        <taxon>Gastropoda</taxon>
        <taxon>Heterobranchia</taxon>
        <taxon>Euthyneura</taxon>
        <taxon>Panpulmonata</taxon>
        <taxon>Eupulmonata</taxon>
        <taxon>Stylommatophora</taxon>
        <taxon>Helicina</taxon>
        <taxon>Helicoidea</taxon>
        <taxon>Geomitridae</taxon>
        <taxon>Candidula</taxon>
    </lineage>
</organism>
<comment type="caution">
    <text evidence="17">The sequence shown here is derived from an EMBL/GenBank/DDBJ whole genome shotgun (WGS) entry which is preliminary data.</text>
</comment>
<dbReference type="InterPro" id="IPR023395">
    <property type="entry name" value="MCP_dom_sf"/>
</dbReference>
<evidence type="ECO:0000256" key="11">
    <source>
        <dbReference type="ARBA" id="ARBA00023136"/>
    </source>
</evidence>
<feature type="repeat" description="Solcar" evidence="14">
    <location>
        <begin position="111"/>
        <end position="204"/>
    </location>
</feature>
<comment type="function">
    <text evidence="13">ADP:ATP antiporter that mediates import of ADP into the mitochondrial matrix for ATP synthesis, and export of ATP out to fuel the cell. Cycles between the cytoplasmic-open state (c-state) and the matrix-open state (m-state): operates by the alternating access mechanism with a single substrate-binding site intermittently exposed to either the cytosolic (c-state) or matrix (m-state) side of the inner mitochondrial membrane.</text>
</comment>
<evidence type="ECO:0000256" key="10">
    <source>
        <dbReference type="ARBA" id="ARBA00023128"/>
    </source>
</evidence>
<feature type="transmembrane region" description="Helical" evidence="16">
    <location>
        <begin position="213"/>
        <end position="233"/>
    </location>
</feature>
<feature type="repeat" description="Solcar" evidence="14">
    <location>
        <begin position="11"/>
        <end position="100"/>
    </location>
</feature>
<dbReference type="PROSITE" id="PS50920">
    <property type="entry name" value="SOLCAR"/>
    <property type="match status" value="3"/>
</dbReference>
<feature type="repeat" description="Solcar" evidence="14">
    <location>
        <begin position="210"/>
        <end position="296"/>
    </location>
</feature>
<evidence type="ECO:0000256" key="6">
    <source>
        <dbReference type="ARBA" id="ARBA00022692"/>
    </source>
</evidence>
<keyword evidence="8" id="KW-0999">Mitochondrion inner membrane</keyword>
<keyword evidence="9 16" id="KW-1133">Transmembrane helix</keyword>
<dbReference type="Gene3D" id="1.50.40.10">
    <property type="entry name" value="Mitochondrial carrier domain"/>
    <property type="match status" value="1"/>
</dbReference>
<comment type="caution">
    <text evidence="16">Lacks conserved residue(s) required for the propagation of feature annotation.</text>
</comment>
<evidence type="ECO:0000256" key="5">
    <source>
        <dbReference type="ARBA" id="ARBA00022449"/>
    </source>
</evidence>
<comment type="function">
    <text evidence="16">Catalyzes the exchange of ADP and ATP across the membrane.</text>
</comment>
<sequence>MTDTKPLNFAENFLLSGSAAVISKTTVAPIERIKLLIQNQNEMIKLGRLPSPYKGIVNCAWRTIQTEGVVSLWRSNFVNCVRYFPTQALNFAFNDHIKTIFKKSPGESHPRRFIKNILSGSAAGALSNCITYSLDYARTRLALDTKLLVQAGADRQFSGLIDVYKKTWRSDGIQGLYKGFFVSLVSIMIYRGLYFGFYDSLKPMVLEKDPGFLASFTLSYSITVTANLIVYPLDTIRRRLMVTCGEKIQYKGALDCAFQIIKKEGSLTLMKGATANILRNIAGAGVLAGFDQFRDLYISLHTKRSMTHRSKVTQV</sequence>
<evidence type="ECO:0000256" key="14">
    <source>
        <dbReference type="PROSITE-ProRule" id="PRU00282"/>
    </source>
</evidence>
<evidence type="ECO:0000313" key="18">
    <source>
        <dbReference type="Proteomes" id="UP000678393"/>
    </source>
</evidence>
<keyword evidence="7" id="KW-0677">Repeat</keyword>
<name>A0A8S3YYB8_9EUPU</name>
<evidence type="ECO:0000256" key="12">
    <source>
        <dbReference type="ARBA" id="ARBA00024143"/>
    </source>
</evidence>
<dbReference type="AlphaFoldDB" id="A0A8S3YYB8"/>
<dbReference type="PRINTS" id="PR00926">
    <property type="entry name" value="MITOCARRIER"/>
</dbReference>
<keyword evidence="11 14" id="KW-0472">Membrane</keyword>
<keyword evidence="4 15" id="KW-0813">Transport</keyword>
<evidence type="ECO:0000256" key="9">
    <source>
        <dbReference type="ARBA" id="ARBA00022989"/>
    </source>
</evidence>
<comment type="subcellular location">
    <subcellularLocation>
        <location evidence="16">Membrane</location>
        <topology evidence="16">Multi-pass membrane protein</topology>
    </subcellularLocation>
    <subcellularLocation>
        <location evidence="1">Mitochondrion inner membrane</location>
        <topology evidence="1">Multi-pass membrane protein</topology>
    </subcellularLocation>
</comment>
<keyword evidence="18" id="KW-1185">Reference proteome</keyword>
<evidence type="ECO:0000256" key="16">
    <source>
        <dbReference type="RuleBase" id="RU368008"/>
    </source>
</evidence>
<dbReference type="Proteomes" id="UP000678393">
    <property type="component" value="Unassembled WGS sequence"/>
</dbReference>
<dbReference type="GO" id="GO:1901029">
    <property type="term" value="P:negative regulation of mitochondrial outer membrane permeabilization involved in apoptotic signaling pathway"/>
    <property type="evidence" value="ECO:0007669"/>
    <property type="project" value="TreeGrafter"/>
</dbReference>
<dbReference type="GO" id="GO:0005471">
    <property type="term" value="F:ATP:ADP antiporter activity"/>
    <property type="evidence" value="ECO:0007669"/>
    <property type="project" value="UniProtKB-UniRule"/>
</dbReference>
<dbReference type="OrthoDB" id="270584at2759"/>
<dbReference type="SUPFAM" id="SSF103506">
    <property type="entry name" value="Mitochondrial carrier"/>
    <property type="match status" value="1"/>
</dbReference>
<reference evidence="17" key="1">
    <citation type="submission" date="2021-04" db="EMBL/GenBank/DDBJ databases">
        <authorList>
            <consortium name="Molecular Ecology Group"/>
        </authorList>
    </citation>
    <scope>NUCLEOTIDE SEQUENCE</scope>
</reference>
<protein>
    <recommendedName>
        <fullName evidence="16">ADP/ATP translocase</fullName>
    </recommendedName>
    <alternativeName>
        <fullName evidence="16">ADP,ATP carrier protein</fullName>
    </alternativeName>
</protein>
<gene>
    <name evidence="17" type="ORF">CUNI_LOCUS6193</name>
</gene>